<dbReference type="GO" id="GO:0015833">
    <property type="term" value="P:peptide transport"/>
    <property type="evidence" value="ECO:0007669"/>
    <property type="project" value="TreeGrafter"/>
</dbReference>
<accession>A0A4S3PR90</accession>
<dbReference type="Gene3D" id="3.40.190.10">
    <property type="entry name" value="Periplasmic binding protein-like II"/>
    <property type="match status" value="1"/>
</dbReference>
<organism evidence="7 8">
    <name type="scientific">Bacillus timonensis</name>
    <dbReference type="NCBI Taxonomy" id="1033734"/>
    <lineage>
        <taxon>Bacteria</taxon>
        <taxon>Bacillati</taxon>
        <taxon>Bacillota</taxon>
        <taxon>Bacilli</taxon>
        <taxon>Bacillales</taxon>
        <taxon>Bacillaceae</taxon>
        <taxon>Bacillus</taxon>
    </lineage>
</organism>
<evidence type="ECO:0000259" key="6">
    <source>
        <dbReference type="Pfam" id="PF00496"/>
    </source>
</evidence>
<evidence type="ECO:0000256" key="2">
    <source>
        <dbReference type="ARBA" id="ARBA00005695"/>
    </source>
</evidence>
<evidence type="ECO:0000256" key="1">
    <source>
        <dbReference type="ARBA" id="ARBA00004193"/>
    </source>
</evidence>
<dbReference type="Gene3D" id="3.10.105.10">
    <property type="entry name" value="Dipeptide-binding Protein, Domain 3"/>
    <property type="match status" value="1"/>
</dbReference>
<dbReference type="OrthoDB" id="9796817at2"/>
<dbReference type="CDD" id="cd08493">
    <property type="entry name" value="PBP2_DppA_like"/>
    <property type="match status" value="1"/>
</dbReference>
<comment type="subcellular location">
    <subcellularLocation>
        <location evidence="1">Cell membrane</location>
        <topology evidence="1">Lipid-anchor</topology>
    </subcellularLocation>
</comment>
<dbReference type="InterPro" id="IPR023765">
    <property type="entry name" value="SBP_5_CS"/>
</dbReference>
<dbReference type="SUPFAM" id="SSF53850">
    <property type="entry name" value="Periplasmic binding protein-like II"/>
    <property type="match status" value="1"/>
</dbReference>
<dbReference type="PANTHER" id="PTHR30290">
    <property type="entry name" value="PERIPLASMIC BINDING COMPONENT OF ABC TRANSPORTER"/>
    <property type="match status" value="1"/>
</dbReference>
<dbReference type="EMBL" id="SLUB01000019">
    <property type="protein sequence ID" value="THE12197.1"/>
    <property type="molecule type" value="Genomic_DNA"/>
</dbReference>
<comment type="caution">
    <text evidence="7">The sequence shown here is derived from an EMBL/GenBank/DDBJ whole genome shotgun (WGS) entry which is preliminary data.</text>
</comment>
<dbReference type="PROSITE" id="PS51257">
    <property type="entry name" value="PROKAR_LIPOPROTEIN"/>
    <property type="match status" value="1"/>
</dbReference>
<sequence length="535" mass="59381">MKKRFLQTLVLFVALSAILMACGNKDSDSGDSSSSAKDEAQTTLIYGRGADTTSLDPGVVTDGESLKVTENIFDTLLDYEEETTEVKPALATEWTISDDSLEYTFTLKEGVKFHDGTDFNADAVVYNFERWMSGGTDGAFVYYAAMFGGFKDDEGHVIKSVEAVDDYTVKFTLKRPQAPFLNNLAMGPFGIASPTAIEEQGDTFGENPVGTGPFVFKEWKRNDTITLERNEEYWAGAPKLEKVIFRVIPDNSARLTALKTGEIDLMDGVNPSDVSQIESDSALQVLLRPGMNIGYFGFNTEMEPFNNPTVRQALNYAVDKQSIIDTFYAGNADPAVNPYPSFMPGYNDEIEGYAYDLDKAKDLLAEAGYPDGFKMELWTFTNPRDYMPEPQKIAEAIQADFAKIGVEVEIVTYDWTTFLEKVQNGEAQSYLAGWIGDNGDPDNFLYVLLDQDSIDGNNYSRYANQELHDLLIAAQTETDEAKRNGMYKQAQEIVHTDAPWIPIAHARAALAASSNLKGFIPHPTGVDKFTNVYFE</sequence>
<dbReference type="InterPro" id="IPR000914">
    <property type="entry name" value="SBP_5_dom"/>
</dbReference>
<dbReference type="Proteomes" id="UP000306477">
    <property type="component" value="Unassembled WGS sequence"/>
</dbReference>
<dbReference type="RefSeq" id="WP_136379819.1">
    <property type="nucleotide sequence ID" value="NZ_SLUB01000019.1"/>
</dbReference>
<dbReference type="Gene3D" id="3.90.76.10">
    <property type="entry name" value="Dipeptide-binding Protein, Domain 1"/>
    <property type="match status" value="1"/>
</dbReference>
<dbReference type="GO" id="GO:1904680">
    <property type="term" value="F:peptide transmembrane transporter activity"/>
    <property type="evidence" value="ECO:0007669"/>
    <property type="project" value="TreeGrafter"/>
</dbReference>
<comment type="similarity">
    <text evidence="2">Belongs to the bacterial solute-binding protein 5 family.</text>
</comment>
<dbReference type="PIRSF" id="PIRSF002741">
    <property type="entry name" value="MppA"/>
    <property type="match status" value="1"/>
</dbReference>
<dbReference type="InterPro" id="IPR039424">
    <property type="entry name" value="SBP_5"/>
</dbReference>
<feature type="chain" id="PRO_5039476987" evidence="5">
    <location>
        <begin position="22"/>
        <end position="535"/>
    </location>
</feature>
<feature type="signal peptide" evidence="5">
    <location>
        <begin position="1"/>
        <end position="21"/>
    </location>
</feature>
<keyword evidence="3" id="KW-0813">Transport</keyword>
<feature type="domain" description="Solute-binding protein family 5" evidence="6">
    <location>
        <begin position="85"/>
        <end position="452"/>
    </location>
</feature>
<evidence type="ECO:0000256" key="4">
    <source>
        <dbReference type="ARBA" id="ARBA00022729"/>
    </source>
</evidence>
<evidence type="ECO:0000256" key="3">
    <source>
        <dbReference type="ARBA" id="ARBA00022448"/>
    </source>
</evidence>
<keyword evidence="4 5" id="KW-0732">Signal</keyword>
<dbReference type="GO" id="GO:0042597">
    <property type="term" value="C:periplasmic space"/>
    <property type="evidence" value="ECO:0007669"/>
    <property type="project" value="UniProtKB-ARBA"/>
</dbReference>
<dbReference type="AlphaFoldDB" id="A0A4S3PR90"/>
<dbReference type="InterPro" id="IPR030678">
    <property type="entry name" value="Peptide/Ni-bd"/>
</dbReference>
<gene>
    <name evidence="7" type="ORF">E1I69_11805</name>
</gene>
<reference evidence="7 8" key="1">
    <citation type="journal article" date="2019" name="Indoor Air">
        <title>Impacts of indoor surface finishes on bacterial viability.</title>
        <authorList>
            <person name="Hu J."/>
            <person name="Maamar S.B."/>
            <person name="Glawe A.J."/>
            <person name="Gottel N."/>
            <person name="Gilbert J.A."/>
            <person name="Hartmann E.M."/>
        </authorList>
    </citation>
    <scope>NUCLEOTIDE SEQUENCE [LARGE SCALE GENOMIC DNA]</scope>
    <source>
        <strain evidence="7 8">AF060A6</strain>
    </source>
</reference>
<dbReference type="GO" id="GO:0043190">
    <property type="term" value="C:ATP-binding cassette (ABC) transporter complex"/>
    <property type="evidence" value="ECO:0007669"/>
    <property type="project" value="InterPro"/>
</dbReference>
<evidence type="ECO:0000256" key="5">
    <source>
        <dbReference type="SAM" id="SignalP"/>
    </source>
</evidence>
<evidence type="ECO:0000313" key="8">
    <source>
        <dbReference type="Proteomes" id="UP000306477"/>
    </source>
</evidence>
<keyword evidence="8" id="KW-1185">Reference proteome</keyword>
<dbReference type="STRING" id="1033734.GCA_000285535_03360"/>
<dbReference type="Pfam" id="PF00496">
    <property type="entry name" value="SBP_bac_5"/>
    <property type="match status" value="1"/>
</dbReference>
<proteinExistence type="inferred from homology"/>
<name>A0A4S3PR90_9BACI</name>
<protein>
    <submittedName>
        <fullName evidence="7">ABC transporter substrate-binding protein</fullName>
    </submittedName>
</protein>
<dbReference type="PROSITE" id="PS01040">
    <property type="entry name" value="SBP_BACTERIAL_5"/>
    <property type="match status" value="1"/>
</dbReference>
<dbReference type="PANTHER" id="PTHR30290:SF9">
    <property type="entry name" value="OLIGOPEPTIDE-BINDING PROTEIN APPA"/>
    <property type="match status" value="1"/>
</dbReference>
<evidence type="ECO:0000313" key="7">
    <source>
        <dbReference type="EMBL" id="THE12197.1"/>
    </source>
</evidence>